<keyword evidence="3" id="KW-1185">Reference proteome</keyword>
<evidence type="ECO:0000313" key="3">
    <source>
        <dbReference type="Proteomes" id="UP000541444"/>
    </source>
</evidence>
<dbReference type="OrthoDB" id="1720041at2759"/>
<dbReference type="EMBL" id="JACGCM010001560">
    <property type="protein sequence ID" value="KAF6153516.1"/>
    <property type="molecule type" value="Genomic_DNA"/>
</dbReference>
<reference evidence="2 3" key="1">
    <citation type="journal article" date="2020" name="IScience">
        <title>Genome Sequencing of the Endangered Kingdonia uniflora (Circaeasteraceae, Ranunculales) Reveals Potential Mechanisms of Evolutionary Specialization.</title>
        <authorList>
            <person name="Sun Y."/>
            <person name="Deng T."/>
            <person name="Zhang A."/>
            <person name="Moore M.J."/>
            <person name="Landis J.B."/>
            <person name="Lin N."/>
            <person name="Zhang H."/>
            <person name="Zhang X."/>
            <person name="Huang J."/>
            <person name="Zhang X."/>
            <person name="Sun H."/>
            <person name="Wang H."/>
        </authorList>
    </citation>
    <scope>NUCLEOTIDE SEQUENCE [LARGE SCALE GENOMIC DNA]</scope>
    <source>
        <strain evidence="2">TB1705</strain>
        <tissue evidence="2">Leaf</tissue>
    </source>
</reference>
<dbReference type="AlphaFoldDB" id="A0A7J7MF40"/>
<dbReference type="Pfam" id="PF25475">
    <property type="entry name" value="DUF7903"/>
    <property type="match status" value="2"/>
</dbReference>
<name>A0A7J7MF40_9MAGN</name>
<accession>A0A7J7MF40</accession>
<feature type="non-terminal residue" evidence="2">
    <location>
        <position position="1"/>
    </location>
</feature>
<dbReference type="PANTHER" id="PTHR35481">
    <property type="entry name" value="DNA-DIRECTED RNA POLYMERASE SUBUNIT ALPHA"/>
    <property type="match status" value="1"/>
</dbReference>
<comment type="caution">
    <text evidence="2">The sequence shown here is derived from an EMBL/GenBank/DDBJ whole genome shotgun (WGS) entry which is preliminary data.</text>
</comment>
<evidence type="ECO:0000313" key="2">
    <source>
        <dbReference type="EMBL" id="KAF6153516.1"/>
    </source>
</evidence>
<evidence type="ECO:0000259" key="1">
    <source>
        <dbReference type="Pfam" id="PF25475"/>
    </source>
</evidence>
<sequence>MISIPLFSPLIAQRSDSSRLCIARILGAWPNKKDLWVLMLDKSLLKDVRYTKCPPWVYIAVNIKSATSFFQMLYQNRRIRSSNVSSVKIAPWVYIADKIESYLVASIEHLRSKMGSGECEEVLKPVLVTHFGKVVFHGVMGIDIKLELHKMEMNQVHYSVIDMSCLDKNLDLRLMLSTKRILTAQP</sequence>
<gene>
    <name evidence="2" type="ORF">GIB67_027383</name>
</gene>
<proteinExistence type="predicted"/>
<organism evidence="2 3">
    <name type="scientific">Kingdonia uniflora</name>
    <dbReference type="NCBI Taxonomy" id="39325"/>
    <lineage>
        <taxon>Eukaryota</taxon>
        <taxon>Viridiplantae</taxon>
        <taxon>Streptophyta</taxon>
        <taxon>Embryophyta</taxon>
        <taxon>Tracheophyta</taxon>
        <taxon>Spermatophyta</taxon>
        <taxon>Magnoliopsida</taxon>
        <taxon>Ranunculales</taxon>
        <taxon>Circaeasteraceae</taxon>
        <taxon>Kingdonia</taxon>
    </lineage>
</organism>
<dbReference type="Proteomes" id="UP000541444">
    <property type="component" value="Unassembled WGS sequence"/>
</dbReference>
<feature type="domain" description="DUF7903" evidence="1">
    <location>
        <begin position="143"/>
        <end position="184"/>
    </location>
</feature>
<dbReference type="InterPro" id="IPR057225">
    <property type="entry name" value="DUF7903"/>
</dbReference>
<protein>
    <recommendedName>
        <fullName evidence="1">DUF7903 domain-containing protein</fullName>
    </recommendedName>
</protein>
<dbReference type="PANTHER" id="PTHR35481:SF1">
    <property type="entry name" value="DNA-DIRECTED RNA POLYMERASE SUBUNIT ALPHA"/>
    <property type="match status" value="1"/>
</dbReference>
<feature type="domain" description="DUF7903" evidence="1">
    <location>
        <begin position="80"/>
        <end position="139"/>
    </location>
</feature>